<feature type="region of interest" description="Disordered" evidence="1">
    <location>
        <begin position="1"/>
        <end position="20"/>
    </location>
</feature>
<organism evidence="2 3">
    <name type="scientific">Nonomuraea mangrovi</name>
    <dbReference type="NCBI Taxonomy" id="2316207"/>
    <lineage>
        <taxon>Bacteria</taxon>
        <taxon>Bacillati</taxon>
        <taxon>Actinomycetota</taxon>
        <taxon>Actinomycetes</taxon>
        <taxon>Streptosporangiales</taxon>
        <taxon>Streptosporangiaceae</taxon>
        <taxon>Nonomuraea</taxon>
    </lineage>
</organism>
<dbReference type="EMBL" id="JBHUFV010000051">
    <property type="protein sequence ID" value="MFD1936720.1"/>
    <property type="molecule type" value="Genomic_DNA"/>
</dbReference>
<name>A0ABW4T6J5_9ACTN</name>
<keyword evidence="3" id="KW-1185">Reference proteome</keyword>
<dbReference type="RefSeq" id="WP_379577255.1">
    <property type="nucleotide sequence ID" value="NZ_JBHUFV010000051.1"/>
</dbReference>
<evidence type="ECO:0000256" key="1">
    <source>
        <dbReference type="SAM" id="MobiDB-lite"/>
    </source>
</evidence>
<evidence type="ECO:0000313" key="3">
    <source>
        <dbReference type="Proteomes" id="UP001597368"/>
    </source>
</evidence>
<reference evidence="3" key="1">
    <citation type="journal article" date="2019" name="Int. J. Syst. Evol. Microbiol.">
        <title>The Global Catalogue of Microorganisms (GCM) 10K type strain sequencing project: providing services to taxonomists for standard genome sequencing and annotation.</title>
        <authorList>
            <consortium name="The Broad Institute Genomics Platform"/>
            <consortium name="The Broad Institute Genome Sequencing Center for Infectious Disease"/>
            <person name="Wu L."/>
            <person name="Ma J."/>
        </authorList>
    </citation>
    <scope>NUCLEOTIDE SEQUENCE [LARGE SCALE GENOMIC DNA]</scope>
    <source>
        <strain evidence="3">ICMP 6774ER</strain>
    </source>
</reference>
<dbReference type="Proteomes" id="UP001597368">
    <property type="component" value="Unassembled WGS sequence"/>
</dbReference>
<gene>
    <name evidence="2" type="ORF">ACFSKW_35140</name>
</gene>
<comment type="caution">
    <text evidence="2">The sequence shown here is derived from an EMBL/GenBank/DDBJ whole genome shotgun (WGS) entry which is preliminary data.</text>
</comment>
<proteinExistence type="predicted"/>
<accession>A0ABW4T6J5</accession>
<protein>
    <submittedName>
        <fullName evidence="2">Uncharacterized protein</fullName>
    </submittedName>
</protein>
<sequence>MPIMPMTGMGGQEERQKDHSTWLVEEEDVWGSADHTVAHTLGET</sequence>
<evidence type="ECO:0000313" key="2">
    <source>
        <dbReference type="EMBL" id="MFD1936720.1"/>
    </source>
</evidence>